<reference evidence="2 3" key="1">
    <citation type="submission" date="2019-02" db="EMBL/GenBank/DDBJ databases">
        <authorList>
            <consortium name="Pathogen Informatics"/>
        </authorList>
    </citation>
    <scope>NUCLEOTIDE SEQUENCE [LARGE SCALE GENOMIC DNA]</scope>
    <source>
        <strain evidence="2 3">3012STDY6756504</strain>
    </source>
</reference>
<proteinExistence type="predicted"/>
<accession>A0A4U8WAY4</accession>
<gene>
    <name evidence="2" type="ORF">NCTC10797_03321</name>
</gene>
<organism evidence="2 3">
    <name type="scientific">Nocardia cyriacigeorgica</name>
    <dbReference type="NCBI Taxonomy" id="135487"/>
    <lineage>
        <taxon>Bacteria</taxon>
        <taxon>Bacillati</taxon>
        <taxon>Actinomycetota</taxon>
        <taxon>Actinomycetes</taxon>
        <taxon>Mycobacteriales</taxon>
        <taxon>Nocardiaceae</taxon>
        <taxon>Nocardia</taxon>
    </lineage>
</organism>
<sequence length="140" mass="16327">MPLWHIYHPANTYSEQDKQDFARDITDLYTSFGLPAFYVVVLFEEVGESDFYVGGKPAADTVRIVVEHLARHLDDPDMRRRSTDRLDSIMVPYTRDRGLHWEFHTYESPRDLWKIAGQFPPPSGSAAEKVWARENRPVPY</sequence>
<evidence type="ECO:0000259" key="1">
    <source>
        <dbReference type="Pfam" id="PF14832"/>
    </source>
</evidence>
<evidence type="ECO:0000313" key="3">
    <source>
        <dbReference type="Proteomes" id="UP000290439"/>
    </source>
</evidence>
<dbReference type="InterPro" id="IPR028116">
    <property type="entry name" value="Cis-CaaD-like"/>
</dbReference>
<dbReference type="Gene3D" id="3.30.429.10">
    <property type="entry name" value="Macrophage Migration Inhibitory Factor"/>
    <property type="match status" value="1"/>
</dbReference>
<name>A0A4U8WAY4_9NOCA</name>
<dbReference type="EMBL" id="LR215973">
    <property type="protein sequence ID" value="VFA99537.1"/>
    <property type="molecule type" value="Genomic_DNA"/>
</dbReference>
<dbReference type="Pfam" id="PF14832">
    <property type="entry name" value="Tautomerase_3"/>
    <property type="match status" value="1"/>
</dbReference>
<evidence type="ECO:0000313" key="2">
    <source>
        <dbReference type="EMBL" id="VFA99537.1"/>
    </source>
</evidence>
<feature type="domain" description="Tautomerase cis-CaaD-like" evidence="1">
    <location>
        <begin position="1"/>
        <end position="136"/>
    </location>
</feature>
<dbReference type="InterPro" id="IPR014347">
    <property type="entry name" value="Tautomerase/MIF_sf"/>
</dbReference>
<dbReference type="AlphaFoldDB" id="A0A4U8WAY4"/>
<protein>
    <submittedName>
        <fullName evidence="2">Tautomerase enzyme</fullName>
    </submittedName>
</protein>
<dbReference type="RefSeq" id="WP_130917713.1">
    <property type="nucleotide sequence ID" value="NZ_JARWOB010000035.1"/>
</dbReference>
<dbReference type="Proteomes" id="UP000290439">
    <property type="component" value="Chromosome"/>
</dbReference>
<dbReference type="SUPFAM" id="SSF55331">
    <property type="entry name" value="Tautomerase/MIF"/>
    <property type="match status" value="1"/>
</dbReference>